<dbReference type="SUPFAM" id="SSF88723">
    <property type="entry name" value="PIN domain-like"/>
    <property type="match status" value="1"/>
</dbReference>
<dbReference type="EMBL" id="CAFAAJ010000084">
    <property type="protein sequence ID" value="CAB4808403.1"/>
    <property type="molecule type" value="Genomic_DNA"/>
</dbReference>
<accession>A0A6J6YJC8</accession>
<name>A0A6J6YJC8_9ZZZZ</name>
<evidence type="ECO:0000259" key="1">
    <source>
        <dbReference type="Pfam" id="PF01850"/>
    </source>
</evidence>
<dbReference type="Pfam" id="PF01850">
    <property type="entry name" value="PIN"/>
    <property type="match status" value="1"/>
</dbReference>
<dbReference type="InterPro" id="IPR002716">
    <property type="entry name" value="PIN_dom"/>
</dbReference>
<feature type="domain" description="PIN" evidence="1">
    <location>
        <begin position="1"/>
        <end position="85"/>
    </location>
</feature>
<dbReference type="InterPro" id="IPR029060">
    <property type="entry name" value="PIN-like_dom_sf"/>
</dbReference>
<dbReference type="AlphaFoldDB" id="A0A6J6YJC8"/>
<evidence type="ECO:0000313" key="2">
    <source>
        <dbReference type="EMBL" id="CAB4808403.1"/>
    </source>
</evidence>
<sequence>MPTLVITEVTYLLGTRLGADAEVRFLGDLAAGTLLVESVAASDWMRIAELVATYRSLPLGTTDASVIATAERLGIRDIATLDRRHFTIVRSRLGDLTLLP</sequence>
<organism evidence="2">
    <name type="scientific">freshwater metagenome</name>
    <dbReference type="NCBI Taxonomy" id="449393"/>
    <lineage>
        <taxon>unclassified sequences</taxon>
        <taxon>metagenomes</taxon>
        <taxon>ecological metagenomes</taxon>
    </lineage>
</organism>
<dbReference type="Gene3D" id="3.40.50.1010">
    <property type="entry name" value="5'-nuclease"/>
    <property type="match status" value="1"/>
</dbReference>
<reference evidence="2" key="1">
    <citation type="submission" date="2020-05" db="EMBL/GenBank/DDBJ databases">
        <authorList>
            <person name="Chiriac C."/>
            <person name="Salcher M."/>
            <person name="Ghai R."/>
            <person name="Kavagutti S V."/>
        </authorList>
    </citation>
    <scope>NUCLEOTIDE SEQUENCE</scope>
</reference>
<protein>
    <submittedName>
        <fullName evidence="2">Unannotated protein</fullName>
    </submittedName>
</protein>
<proteinExistence type="predicted"/>
<gene>
    <name evidence="2" type="ORF">UFOPK3001_01385</name>
</gene>